<keyword evidence="4" id="KW-0233">DNA recombination</keyword>
<dbReference type="InterPro" id="IPR044068">
    <property type="entry name" value="CB"/>
</dbReference>
<dbReference type="InterPro" id="IPR013762">
    <property type="entry name" value="Integrase-like_cat_sf"/>
</dbReference>
<evidence type="ECO:0000256" key="1">
    <source>
        <dbReference type="ARBA" id="ARBA00008857"/>
    </source>
</evidence>
<dbReference type="Gene3D" id="1.10.150.130">
    <property type="match status" value="1"/>
</dbReference>
<sequence length="420" mass="48899">MTKISFYIRNTDTKKETPINFRINLSRDEKLRGTTKIKIAPLFWDKEKQRVRNRVEVSNIKDVINNRLREFENFILNKVLLSDTENPIEIKQNLKNDIKEFFGRKEEKIVPTLYSQAEQFIEDSQRRTINDKPISKTTILAYKRTIKVLKEFEECNKYPISFESITMDFYYDFITFLKEKNFTPNTIGNYIKTLKVFLSDATEKGINTNLTYKNKNFIKPTGESFQIYLNEEELSSMINLDLSNDKKLDNARDLFIIGAYTGLRVSDFNNLSKDNIEVQNGYQLLNLIVTKTNRPISIPIHPKVADIITKNSGNFPKKMSDQHINKSLKEIGKLANINTKISYNTNKGGNIIKETKYKYEMITNHTGRRSFCTNAYINNMPTLDIMAISGHTTEKVFLTYIKIGAKERALKIADNNFFKK</sequence>
<keyword evidence="2" id="KW-0229">DNA integration</keyword>
<evidence type="ECO:0000256" key="5">
    <source>
        <dbReference type="PROSITE-ProRule" id="PRU01248"/>
    </source>
</evidence>
<dbReference type="InterPro" id="IPR010998">
    <property type="entry name" value="Integrase_recombinase_N"/>
</dbReference>
<dbReference type="CDD" id="cd01185">
    <property type="entry name" value="INTN1_C_like"/>
    <property type="match status" value="1"/>
</dbReference>
<dbReference type="RefSeq" id="WP_159459543.1">
    <property type="nucleotide sequence ID" value="NZ_OZ038524.1"/>
</dbReference>
<dbReference type="InterPro" id="IPR050090">
    <property type="entry name" value="Tyrosine_recombinase_XerCD"/>
</dbReference>
<protein>
    <submittedName>
        <fullName evidence="8">Phage integrase family protein</fullName>
    </submittedName>
</protein>
<evidence type="ECO:0000259" key="6">
    <source>
        <dbReference type="PROSITE" id="PS51898"/>
    </source>
</evidence>
<evidence type="ECO:0000259" key="7">
    <source>
        <dbReference type="PROSITE" id="PS51900"/>
    </source>
</evidence>
<dbReference type="InterPro" id="IPR025269">
    <property type="entry name" value="SAM-like_dom"/>
</dbReference>
<evidence type="ECO:0000256" key="4">
    <source>
        <dbReference type="ARBA" id="ARBA00023172"/>
    </source>
</evidence>
<evidence type="ECO:0000256" key="2">
    <source>
        <dbReference type="ARBA" id="ARBA00022908"/>
    </source>
</evidence>
<dbReference type="Pfam" id="PF13102">
    <property type="entry name" value="Phage_int_SAM_5"/>
    <property type="match status" value="1"/>
</dbReference>
<dbReference type="SUPFAM" id="SSF56349">
    <property type="entry name" value="DNA breaking-rejoining enzymes"/>
    <property type="match status" value="1"/>
</dbReference>
<name>A0ABM9NZV4_9FLAO</name>
<evidence type="ECO:0000256" key="3">
    <source>
        <dbReference type="ARBA" id="ARBA00023125"/>
    </source>
</evidence>
<evidence type="ECO:0000313" key="8">
    <source>
        <dbReference type="EMBL" id="CAL2085566.1"/>
    </source>
</evidence>
<comment type="similarity">
    <text evidence="1">Belongs to the 'phage' integrase family.</text>
</comment>
<dbReference type="Proteomes" id="UP001497514">
    <property type="component" value="Chromosome"/>
</dbReference>
<keyword evidence="3 5" id="KW-0238">DNA-binding</keyword>
<accession>A0ABM9NZV4</accession>
<keyword evidence="9" id="KW-1185">Reference proteome</keyword>
<dbReference type="Pfam" id="PF00589">
    <property type="entry name" value="Phage_integrase"/>
    <property type="match status" value="1"/>
</dbReference>
<dbReference type="EMBL" id="OZ038524">
    <property type="protein sequence ID" value="CAL2085566.1"/>
    <property type="molecule type" value="Genomic_DNA"/>
</dbReference>
<feature type="domain" description="Core-binding (CB)" evidence="7">
    <location>
        <begin position="111"/>
        <end position="202"/>
    </location>
</feature>
<dbReference type="PANTHER" id="PTHR30349">
    <property type="entry name" value="PHAGE INTEGRASE-RELATED"/>
    <property type="match status" value="1"/>
</dbReference>
<evidence type="ECO:0000313" key="9">
    <source>
        <dbReference type="Proteomes" id="UP001497514"/>
    </source>
</evidence>
<dbReference type="Gene3D" id="1.10.443.10">
    <property type="entry name" value="Intergrase catalytic core"/>
    <property type="match status" value="1"/>
</dbReference>
<dbReference type="InterPro" id="IPR002104">
    <property type="entry name" value="Integrase_catalytic"/>
</dbReference>
<proteinExistence type="inferred from homology"/>
<dbReference type="PANTHER" id="PTHR30349:SF64">
    <property type="entry name" value="PROPHAGE INTEGRASE INTD-RELATED"/>
    <property type="match status" value="1"/>
</dbReference>
<dbReference type="InterPro" id="IPR011010">
    <property type="entry name" value="DNA_brk_join_enz"/>
</dbReference>
<organism evidence="8 9">
    <name type="scientific">Tenacibaculum dicentrarchi</name>
    <dbReference type="NCBI Taxonomy" id="669041"/>
    <lineage>
        <taxon>Bacteria</taxon>
        <taxon>Pseudomonadati</taxon>
        <taxon>Bacteroidota</taxon>
        <taxon>Flavobacteriia</taxon>
        <taxon>Flavobacteriales</taxon>
        <taxon>Flavobacteriaceae</taxon>
        <taxon>Tenacibaculum</taxon>
    </lineage>
</organism>
<reference evidence="8 9" key="1">
    <citation type="submission" date="2024-05" db="EMBL/GenBank/DDBJ databases">
        <authorList>
            <person name="Duchaud E."/>
        </authorList>
    </citation>
    <scope>NUCLEOTIDE SEQUENCE [LARGE SCALE GENOMIC DNA]</scope>
    <source>
        <strain evidence="8">Ena-SAMPLE-TAB-13-05-2024-13:56:06:370-140309</strain>
    </source>
</reference>
<feature type="domain" description="Tyr recombinase" evidence="6">
    <location>
        <begin position="224"/>
        <end position="414"/>
    </location>
</feature>
<dbReference type="PROSITE" id="PS51898">
    <property type="entry name" value="TYR_RECOMBINASE"/>
    <property type="match status" value="1"/>
</dbReference>
<gene>
    <name evidence="8" type="ORF">TD3509T_1907</name>
</gene>
<dbReference type="PROSITE" id="PS51900">
    <property type="entry name" value="CB"/>
    <property type="match status" value="1"/>
</dbReference>